<evidence type="ECO:0000313" key="7">
    <source>
        <dbReference type="Proteomes" id="UP000320876"/>
    </source>
</evidence>
<evidence type="ECO:0000256" key="3">
    <source>
        <dbReference type="SAM" id="MobiDB-lite"/>
    </source>
</evidence>
<keyword evidence="7" id="KW-1185">Reference proteome</keyword>
<keyword evidence="2 6" id="KW-0378">Hydrolase</keyword>
<dbReference type="Proteomes" id="UP000320876">
    <property type="component" value="Unassembled WGS sequence"/>
</dbReference>
<accession>A0A542DQU6</accession>
<dbReference type="InterPro" id="IPR051601">
    <property type="entry name" value="Serine_prot/Carboxylest_S33"/>
</dbReference>
<evidence type="ECO:0000256" key="1">
    <source>
        <dbReference type="ARBA" id="ARBA00010088"/>
    </source>
</evidence>
<dbReference type="SUPFAM" id="SSF53474">
    <property type="entry name" value="alpha/beta-Hydrolases"/>
    <property type="match status" value="1"/>
</dbReference>
<dbReference type="EMBL" id="VFML01000001">
    <property type="protein sequence ID" value="TQJ05479.1"/>
    <property type="molecule type" value="Genomic_DNA"/>
</dbReference>
<sequence length="496" mass="54945">MRHSFLSVAAAALVAAPLLVASPAPAHAAELDWQPCPDDAALDCATLAVPLSWAEPDGERIELSLVRREGTAKAGDGLGTLVYGPGGPGGSGVTDLKYDPIFQKPVYQHYDVVSYDSRGIGESSPIRCETDNFVRDWPTTREEFRTQLRNNRAYMADCRERTGPVYDHVDTRSDVRDLDAIRAALGEDKLNYYGVSYGTLRGQQYAEMFPERVGKLILDSTMDHSIDNTWDFMRTETGLREEMFGLFLEWCAEQEECALHGRDVEALTDRLYERAAEGELTDPNEPGSKLDEIGLALSMENLVLGRQWPKLADHLVALEQQADPRMRAAGIQQVGNEPSKPIWCNDWNYRVNTFAEADRLADRLAEAAPNVRFSSYDYWAVACLGWPRKPVNQPHELELSEQVPPILIANARFDPATVYPWAQAVAEQSGMPLLTYDGGGHGMYFVDSCSREYMHDYLLTGKTPPDGTHCPTQDGPAARSAEPALPMPPSLTTGFA</sequence>
<dbReference type="RefSeq" id="WP_142001000.1">
    <property type="nucleotide sequence ID" value="NZ_VFML01000001.1"/>
</dbReference>
<reference evidence="6 7" key="1">
    <citation type="submission" date="2019-06" db="EMBL/GenBank/DDBJ databases">
        <title>Sequencing the genomes of 1000 actinobacteria strains.</title>
        <authorList>
            <person name="Klenk H.-P."/>
        </authorList>
    </citation>
    <scope>NUCLEOTIDE SEQUENCE [LARGE SCALE GENOMIC DNA]</scope>
    <source>
        <strain evidence="6 7">DSM 45679</strain>
    </source>
</reference>
<gene>
    <name evidence="6" type="ORF">FB471_5313</name>
</gene>
<evidence type="ECO:0000256" key="4">
    <source>
        <dbReference type="SAM" id="SignalP"/>
    </source>
</evidence>
<comment type="caution">
    <text evidence="6">The sequence shown here is derived from an EMBL/GenBank/DDBJ whole genome shotgun (WGS) entry which is preliminary data.</text>
</comment>
<name>A0A542DQU6_AMYCI</name>
<dbReference type="AlphaFoldDB" id="A0A542DQU6"/>
<feature type="region of interest" description="Disordered" evidence="3">
    <location>
        <begin position="462"/>
        <end position="496"/>
    </location>
</feature>
<dbReference type="PANTHER" id="PTHR43248:SF25">
    <property type="entry name" value="AB HYDROLASE-1 DOMAIN-CONTAINING PROTEIN-RELATED"/>
    <property type="match status" value="1"/>
</dbReference>
<comment type="similarity">
    <text evidence="1">Belongs to the peptidase S33 family.</text>
</comment>
<dbReference type="InterPro" id="IPR029058">
    <property type="entry name" value="AB_hydrolase_fold"/>
</dbReference>
<feature type="domain" description="Peptidase S33 tripeptidyl aminopeptidase-like C-terminal" evidence="5">
    <location>
        <begin position="373"/>
        <end position="470"/>
    </location>
</feature>
<dbReference type="Gene3D" id="3.40.50.1820">
    <property type="entry name" value="alpha/beta hydrolase"/>
    <property type="match status" value="1"/>
</dbReference>
<evidence type="ECO:0000256" key="2">
    <source>
        <dbReference type="ARBA" id="ARBA00022801"/>
    </source>
</evidence>
<evidence type="ECO:0000313" key="6">
    <source>
        <dbReference type="EMBL" id="TQJ05479.1"/>
    </source>
</evidence>
<evidence type="ECO:0000259" key="5">
    <source>
        <dbReference type="Pfam" id="PF08386"/>
    </source>
</evidence>
<dbReference type="GO" id="GO:0016787">
    <property type="term" value="F:hydrolase activity"/>
    <property type="evidence" value="ECO:0007669"/>
    <property type="project" value="UniProtKB-KW"/>
</dbReference>
<feature type="signal peptide" evidence="4">
    <location>
        <begin position="1"/>
        <end position="28"/>
    </location>
</feature>
<feature type="chain" id="PRO_5022043228" evidence="4">
    <location>
        <begin position="29"/>
        <end position="496"/>
    </location>
</feature>
<proteinExistence type="inferred from homology"/>
<protein>
    <submittedName>
        <fullName evidence="6">Alpha/beta hydrolase family protein</fullName>
    </submittedName>
</protein>
<dbReference type="PANTHER" id="PTHR43248">
    <property type="entry name" value="2-SUCCINYL-6-HYDROXY-2,4-CYCLOHEXADIENE-1-CARBOXYLATE SYNTHASE"/>
    <property type="match status" value="1"/>
</dbReference>
<dbReference type="InterPro" id="IPR013595">
    <property type="entry name" value="Pept_S33_TAP-like_C"/>
</dbReference>
<dbReference type="Pfam" id="PF08386">
    <property type="entry name" value="Abhydrolase_4"/>
    <property type="match status" value="1"/>
</dbReference>
<keyword evidence="4" id="KW-0732">Signal</keyword>
<organism evidence="6 7">
    <name type="scientific">Amycolatopsis cihanbeyliensis</name>
    <dbReference type="NCBI Taxonomy" id="1128664"/>
    <lineage>
        <taxon>Bacteria</taxon>
        <taxon>Bacillati</taxon>
        <taxon>Actinomycetota</taxon>
        <taxon>Actinomycetes</taxon>
        <taxon>Pseudonocardiales</taxon>
        <taxon>Pseudonocardiaceae</taxon>
        <taxon>Amycolatopsis</taxon>
    </lineage>
</organism>
<dbReference type="OrthoDB" id="4006962at2"/>